<keyword evidence="2" id="KW-1185">Reference proteome</keyword>
<accession>A0ACB8U6U5</accession>
<evidence type="ECO:0000313" key="2">
    <source>
        <dbReference type="Proteomes" id="UP001055072"/>
    </source>
</evidence>
<comment type="caution">
    <text evidence="1">The sequence shown here is derived from an EMBL/GenBank/DDBJ whole genome shotgun (WGS) entry which is preliminary data.</text>
</comment>
<reference evidence="1" key="1">
    <citation type="journal article" date="2021" name="Environ. Microbiol.">
        <title>Gene family expansions and transcriptome signatures uncover fungal adaptations to wood decay.</title>
        <authorList>
            <person name="Hage H."/>
            <person name="Miyauchi S."/>
            <person name="Viragh M."/>
            <person name="Drula E."/>
            <person name="Min B."/>
            <person name="Chaduli D."/>
            <person name="Navarro D."/>
            <person name="Favel A."/>
            <person name="Norest M."/>
            <person name="Lesage-Meessen L."/>
            <person name="Balint B."/>
            <person name="Merenyi Z."/>
            <person name="de Eugenio L."/>
            <person name="Morin E."/>
            <person name="Martinez A.T."/>
            <person name="Baldrian P."/>
            <person name="Stursova M."/>
            <person name="Martinez M.J."/>
            <person name="Novotny C."/>
            <person name="Magnuson J.K."/>
            <person name="Spatafora J.W."/>
            <person name="Maurice S."/>
            <person name="Pangilinan J."/>
            <person name="Andreopoulos W."/>
            <person name="LaButti K."/>
            <person name="Hundley H."/>
            <person name="Na H."/>
            <person name="Kuo A."/>
            <person name="Barry K."/>
            <person name="Lipzen A."/>
            <person name="Henrissat B."/>
            <person name="Riley R."/>
            <person name="Ahrendt S."/>
            <person name="Nagy L.G."/>
            <person name="Grigoriev I.V."/>
            <person name="Martin F."/>
            <person name="Rosso M.N."/>
        </authorList>
    </citation>
    <scope>NUCLEOTIDE SEQUENCE</scope>
    <source>
        <strain evidence="1">CBS 384.51</strain>
    </source>
</reference>
<evidence type="ECO:0000313" key="1">
    <source>
        <dbReference type="EMBL" id="KAI0090097.1"/>
    </source>
</evidence>
<dbReference type="Proteomes" id="UP001055072">
    <property type="component" value="Unassembled WGS sequence"/>
</dbReference>
<proteinExistence type="predicted"/>
<protein>
    <submittedName>
        <fullName evidence="1">Uncharacterized protein</fullName>
    </submittedName>
</protein>
<organism evidence="1 2">
    <name type="scientific">Irpex rosettiformis</name>
    <dbReference type="NCBI Taxonomy" id="378272"/>
    <lineage>
        <taxon>Eukaryota</taxon>
        <taxon>Fungi</taxon>
        <taxon>Dikarya</taxon>
        <taxon>Basidiomycota</taxon>
        <taxon>Agaricomycotina</taxon>
        <taxon>Agaricomycetes</taxon>
        <taxon>Polyporales</taxon>
        <taxon>Irpicaceae</taxon>
        <taxon>Irpex</taxon>
    </lineage>
</organism>
<gene>
    <name evidence="1" type="ORF">BDY19DRAFT_750278</name>
</gene>
<dbReference type="EMBL" id="MU274908">
    <property type="protein sequence ID" value="KAI0090097.1"/>
    <property type="molecule type" value="Genomic_DNA"/>
</dbReference>
<sequence>MDDGECDSQKENQNTNNNNKGEGGSKSRSKPSKKSTGERPQSPRSPVEWGFTDMCPSPTEDLPHVMSISSAEDHQQAWSGSKEDTMTSLLIEIIEELNHREVTTQELTRLLNGRMQRIRRQTMEAYYEGRKGSIMAEGTVKILNKIQLPQLGGLRKDVSRFIIEVIEN</sequence>
<name>A0ACB8U6U5_9APHY</name>